<name>A0A2M7VEE6_9BACT</name>
<evidence type="ECO:0000313" key="2">
    <source>
        <dbReference type="Proteomes" id="UP000230405"/>
    </source>
</evidence>
<dbReference type="InterPro" id="IPR023198">
    <property type="entry name" value="PGP-like_dom2"/>
</dbReference>
<dbReference type="PANTHER" id="PTHR43611">
    <property type="entry name" value="ALPHA-D-GLUCOSE 1-PHOSPHATE PHOSPHATASE"/>
    <property type="match status" value="1"/>
</dbReference>
<reference evidence="2" key="1">
    <citation type="submission" date="2017-09" db="EMBL/GenBank/DDBJ databases">
        <title>Depth-based differentiation of microbial function through sediment-hosted aquifers and enrichment of novel symbionts in the deep terrestrial subsurface.</title>
        <authorList>
            <person name="Probst A.J."/>
            <person name="Ladd B."/>
            <person name="Jarett J.K."/>
            <person name="Geller-Mcgrath D.E."/>
            <person name="Sieber C.M.K."/>
            <person name="Emerson J.B."/>
            <person name="Anantharaman K."/>
            <person name="Thomas B.C."/>
            <person name="Malmstrom R."/>
            <person name="Stieglmeier M."/>
            <person name="Klingl A."/>
            <person name="Woyke T."/>
            <person name="Ryan C.M."/>
            <person name="Banfield J.F."/>
        </authorList>
    </citation>
    <scope>NUCLEOTIDE SEQUENCE [LARGE SCALE GENOMIC DNA]</scope>
</reference>
<dbReference type="Proteomes" id="UP000230405">
    <property type="component" value="Unassembled WGS sequence"/>
</dbReference>
<dbReference type="InterPro" id="IPR023214">
    <property type="entry name" value="HAD_sf"/>
</dbReference>
<gene>
    <name evidence="1" type="ORF">COX77_03170</name>
</gene>
<evidence type="ECO:0000313" key="1">
    <source>
        <dbReference type="EMBL" id="PIZ98886.1"/>
    </source>
</evidence>
<dbReference type="Gene3D" id="3.40.50.1000">
    <property type="entry name" value="HAD superfamily/HAD-like"/>
    <property type="match status" value="1"/>
</dbReference>
<dbReference type="EMBL" id="PFPO01000058">
    <property type="protein sequence ID" value="PIZ98886.1"/>
    <property type="molecule type" value="Genomic_DNA"/>
</dbReference>
<dbReference type="InterPro" id="IPR036412">
    <property type="entry name" value="HAD-like_sf"/>
</dbReference>
<comment type="caution">
    <text evidence="1">The sequence shown here is derived from an EMBL/GenBank/DDBJ whole genome shotgun (WGS) entry which is preliminary data.</text>
</comment>
<accession>A0A2M7VEE6</accession>
<dbReference type="Gene3D" id="1.10.150.240">
    <property type="entry name" value="Putative phosphatase, domain 2"/>
    <property type="match status" value="1"/>
</dbReference>
<dbReference type="AlphaFoldDB" id="A0A2M7VEE6"/>
<dbReference type="PANTHER" id="PTHR43611:SF3">
    <property type="entry name" value="FLAVIN MONONUCLEOTIDE HYDROLASE 1, CHLOROPLATIC"/>
    <property type="match status" value="1"/>
</dbReference>
<evidence type="ECO:0008006" key="3">
    <source>
        <dbReference type="Google" id="ProtNLM"/>
    </source>
</evidence>
<sequence length="176" mass="20642">MTSKLAVDEYQIRSEFKKLLQPFARADLTAAEFLQQFIGSLDQTVNPQLFFYLFNDIIPAINYDLLNYIQKLHQQYTTYLLSNNFGSVFPNYEKQIQFDVYFNKLFLSHQLGVSKTQTEIWDKILPQIEFLPSELVFIDNQEKYFAPVSKFGIKTILYLNNKQVKKDLAQQGVTID</sequence>
<protein>
    <recommendedName>
        <fullName evidence="3">HAD family hydrolase</fullName>
    </recommendedName>
</protein>
<organism evidence="1 2">
    <name type="scientific">Candidatus Komeilibacteria bacterium CG_4_10_14_0_2_um_filter_37_10</name>
    <dbReference type="NCBI Taxonomy" id="1974470"/>
    <lineage>
        <taxon>Bacteria</taxon>
        <taxon>Candidatus Komeiliibacteriota</taxon>
    </lineage>
</organism>
<proteinExistence type="predicted"/>
<dbReference type="SUPFAM" id="SSF56784">
    <property type="entry name" value="HAD-like"/>
    <property type="match status" value="1"/>
</dbReference>